<name>A0A5K7YZF7_9BACT</name>
<dbReference type="Pfam" id="PF04055">
    <property type="entry name" value="Radical_SAM"/>
    <property type="match status" value="1"/>
</dbReference>
<feature type="region of interest" description="Disordered" evidence="10">
    <location>
        <begin position="1"/>
        <end position="24"/>
    </location>
</feature>
<accession>A0A5K7YZF7</accession>
<evidence type="ECO:0000259" key="11">
    <source>
        <dbReference type="PROSITE" id="PS51379"/>
    </source>
</evidence>
<evidence type="ECO:0000256" key="7">
    <source>
        <dbReference type="ARBA" id="ARBA00023002"/>
    </source>
</evidence>
<evidence type="ECO:0000259" key="12">
    <source>
        <dbReference type="PROSITE" id="PS51918"/>
    </source>
</evidence>
<dbReference type="InterPro" id="IPR007197">
    <property type="entry name" value="rSAM"/>
</dbReference>
<dbReference type="InterPro" id="IPR017896">
    <property type="entry name" value="4Fe4S_Fe-S-bd"/>
</dbReference>
<protein>
    <submittedName>
        <fullName evidence="13">Pyruvate formate lyase-activating protein</fullName>
    </submittedName>
</protein>
<keyword evidence="7" id="KW-0560">Oxidoreductase</keyword>
<dbReference type="PROSITE" id="PS51918">
    <property type="entry name" value="RADICAL_SAM"/>
    <property type="match status" value="1"/>
</dbReference>
<gene>
    <name evidence="13" type="ORF">DSCW_25090</name>
</gene>
<dbReference type="PIRSF" id="PIRSF000371">
    <property type="entry name" value="PFL_act_enz"/>
    <property type="match status" value="1"/>
</dbReference>
<dbReference type="InterPro" id="IPR058240">
    <property type="entry name" value="rSAM_sf"/>
</dbReference>
<dbReference type="PANTHER" id="PTHR30352">
    <property type="entry name" value="PYRUVATE FORMATE-LYASE-ACTIVATING ENZYME"/>
    <property type="match status" value="1"/>
</dbReference>
<dbReference type="GO" id="GO:0016829">
    <property type="term" value="F:lyase activity"/>
    <property type="evidence" value="ECO:0007669"/>
    <property type="project" value="UniProtKB-KW"/>
</dbReference>
<comment type="cofactor">
    <cofactor evidence="1">
        <name>[4Fe-4S] cluster</name>
        <dbReference type="ChEBI" id="CHEBI:49883"/>
    </cofactor>
</comment>
<keyword evidence="4" id="KW-0004">4Fe-4S</keyword>
<comment type="subunit">
    <text evidence="3">Monomer.</text>
</comment>
<keyword evidence="13" id="KW-0670">Pyruvate</keyword>
<dbReference type="NCBIfam" id="TIGR02494">
    <property type="entry name" value="PFLE_PFLC"/>
    <property type="match status" value="1"/>
</dbReference>
<dbReference type="SUPFAM" id="SSF54862">
    <property type="entry name" value="4Fe-4S ferredoxins"/>
    <property type="match status" value="1"/>
</dbReference>
<dbReference type="Pfam" id="PF13353">
    <property type="entry name" value="Fer4_12"/>
    <property type="match status" value="1"/>
</dbReference>
<dbReference type="CDD" id="cd01335">
    <property type="entry name" value="Radical_SAM"/>
    <property type="match status" value="1"/>
</dbReference>
<evidence type="ECO:0000256" key="3">
    <source>
        <dbReference type="ARBA" id="ARBA00011245"/>
    </source>
</evidence>
<evidence type="ECO:0000313" key="13">
    <source>
        <dbReference type="EMBL" id="BBO75092.1"/>
    </source>
</evidence>
<dbReference type="Proteomes" id="UP000427769">
    <property type="component" value="Chromosome"/>
</dbReference>
<evidence type="ECO:0000313" key="14">
    <source>
        <dbReference type="Proteomes" id="UP000427769"/>
    </source>
</evidence>
<reference evidence="13 14" key="1">
    <citation type="submission" date="2019-11" db="EMBL/GenBank/DDBJ databases">
        <title>Comparative genomics of hydrocarbon-degrading Desulfosarcina strains.</title>
        <authorList>
            <person name="Watanabe M."/>
            <person name="Kojima H."/>
            <person name="Fukui M."/>
        </authorList>
    </citation>
    <scope>NUCLEOTIDE SEQUENCE [LARGE SCALE GENOMIC DNA]</scope>
    <source>
        <strain evidence="13 14">PP31</strain>
    </source>
</reference>
<dbReference type="SFLD" id="SFLDS00029">
    <property type="entry name" value="Radical_SAM"/>
    <property type="match status" value="1"/>
</dbReference>
<comment type="similarity">
    <text evidence="2">Belongs to the organic radical-activating enzymes family.</text>
</comment>
<dbReference type="RefSeq" id="WP_170302247.1">
    <property type="nucleotide sequence ID" value="NZ_AP021875.1"/>
</dbReference>
<evidence type="ECO:0000256" key="5">
    <source>
        <dbReference type="ARBA" id="ARBA00022691"/>
    </source>
</evidence>
<dbReference type="SUPFAM" id="SSF102114">
    <property type="entry name" value="Radical SAM enzymes"/>
    <property type="match status" value="1"/>
</dbReference>
<feature type="domain" description="4Fe-4S ferredoxin-type" evidence="11">
    <location>
        <begin position="106"/>
        <end position="136"/>
    </location>
</feature>
<keyword evidence="13" id="KW-0456">Lyase</keyword>
<dbReference type="EMBL" id="AP021875">
    <property type="protein sequence ID" value="BBO75092.1"/>
    <property type="molecule type" value="Genomic_DNA"/>
</dbReference>
<evidence type="ECO:0000256" key="4">
    <source>
        <dbReference type="ARBA" id="ARBA00022485"/>
    </source>
</evidence>
<sequence length="344" mass="38407">MSNPPDSPTLHEDAQPRHAHGEDQSEKHGLVFNIQHFTIHDGPGIRTEVFLKGCALSCKWCSNPESISARQEPGVYASRCIGIDKCGYCLKVCSQCDQGVFLSHDNKITGIDPRLCTGCMQCADECPADAIVVWGNKMSVEEVMAEILDDLPFYEKSGGGVTISGGDPLIQWPFTLKILKQCRHHQIHTCVETELYCNPSILDAIYPHTDLVITDIKHMNSDRHRQYTGVENARILDNICKTVEMGKALIIRIPVIPGHNDSHENIRETATFISEELSNQVMQVQLLPYRPLGLEKYASLNRSYPLSDLQAYDIRKQKKELDHLVELMCLQGVPAVVGSSTQIV</sequence>
<dbReference type="InterPro" id="IPR012839">
    <property type="entry name" value="Organic_radical_activase"/>
</dbReference>
<dbReference type="InterPro" id="IPR001989">
    <property type="entry name" value="Radical_activat_CS"/>
</dbReference>
<dbReference type="GO" id="GO:0051539">
    <property type="term" value="F:4 iron, 4 sulfur cluster binding"/>
    <property type="evidence" value="ECO:0007669"/>
    <property type="project" value="UniProtKB-KW"/>
</dbReference>
<evidence type="ECO:0000256" key="10">
    <source>
        <dbReference type="SAM" id="MobiDB-lite"/>
    </source>
</evidence>
<evidence type="ECO:0000256" key="8">
    <source>
        <dbReference type="ARBA" id="ARBA00023004"/>
    </source>
</evidence>
<dbReference type="KEGG" id="dwd:DSCW_25090"/>
<evidence type="ECO:0000256" key="2">
    <source>
        <dbReference type="ARBA" id="ARBA00009777"/>
    </source>
</evidence>
<keyword evidence="8" id="KW-0408">Iron</keyword>
<evidence type="ECO:0000256" key="6">
    <source>
        <dbReference type="ARBA" id="ARBA00022723"/>
    </source>
</evidence>
<dbReference type="PROSITE" id="PS51379">
    <property type="entry name" value="4FE4S_FER_2"/>
    <property type="match status" value="1"/>
</dbReference>
<feature type="domain" description="Radical SAM core" evidence="12">
    <location>
        <begin position="40"/>
        <end position="334"/>
    </location>
</feature>
<keyword evidence="9" id="KW-0411">Iron-sulfur</keyword>
<dbReference type="InterPro" id="IPR040074">
    <property type="entry name" value="BssD/PflA/YjjW"/>
</dbReference>
<dbReference type="PANTHER" id="PTHR30352:SF4">
    <property type="entry name" value="PYRUVATE FORMATE-LYASE 2-ACTIVATING ENZYME"/>
    <property type="match status" value="1"/>
</dbReference>
<dbReference type="InterPro" id="IPR034457">
    <property type="entry name" value="Organic_radical-activating"/>
</dbReference>
<dbReference type="GO" id="GO:0046872">
    <property type="term" value="F:metal ion binding"/>
    <property type="evidence" value="ECO:0007669"/>
    <property type="project" value="UniProtKB-KW"/>
</dbReference>
<dbReference type="SFLD" id="SFLDG01066">
    <property type="entry name" value="organic_radical-activating_enz"/>
    <property type="match status" value="1"/>
</dbReference>
<keyword evidence="6" id="KW-0479">Metal-binding</keyword>
<dbReference type="InterPro" id="IPR017900">
    <property type="entry name" value="4Fe4S_Fe_S_CS"/>
</dbReference>
<organism evidence="13 14">
    <name type="scientific">Desulfosarcina widdelii</name>
    <dbReference type="NCBI Taxonomy" id="947919"/>
    <lineage>
        <taxon>Bacteria</taxon>
        <taxon>Pseudomonadati</taxon>
        <taxon>Thermodesulfobacteriota</taxon>
        <taxon>Desulfobacteria</taxon>
        <taxon>Desulfobacterales</taxon>
        <taxon>Desulfosarcinaceae</taxon>
        <taxon>Desulfosarcina</taxon>
    </lineage>
</organism>
<evidence type="ECO:0000256" key="1">
    <source>
        <dbReference type="ARBA" id="ARBA00001966"/>
    </source>
</evidence>
<dbReference type="PROSITE" id="PS00198">
    <property type="entry name" value="4FE4S_FER_1"/>
    <property type="match status" value="1"/>
</dbReference>
<dbReference type="SFLD" id="SFLDG01118">
    <property type="entry name" value="activating_enzymes__group_2"/>
    <property type="match status" value="1"/>
</dbReference>
<keyword evidence="5" id="KW-0949">S-adenosyl-L-methionine</keyword>
<dbReference type="AlphaFoldDB" id="A0A5K7YZF7"/>
<keyword evidence="14" id="KW-1185">Reference proteome</keyword>
<proteinExistence type="inferred from homology"/>
<dbReference type="Gene3D" id="3.30.70.20">
    <property type="match status" value="1"/>
</dbReference>
<feature type="compositionally biased region" description="Basic and acidic residues" evidence="10">
    <location>
        <begin position="9"/>
        <end position="24"/>
    </location>
</feature>
<evidence type="ECO:0000256" key="9">
    <source>
        <dbReference type="ARBA" id="ARBA00023014"/>
    </source>
</evidence>
<dbReference type="GO" id="GO:0016491">
    <property type="term" value="F:oxidoreductase activity"/>
    <property type="evidence" value="ECO:0007669"/>
    <property type="project" value="UniProtKB-KW"/>
</dbReference>
<dbReference type="PROSITE" id="PS01087">
    <property type="entry name" value="RADICAL_ACTIVATING"/>
    <property type="match status" value="1"/>
</dbReference>
<dbReference type="Gene3D" id="3.80.30.10">
    <property type="entry name" value="pyruvate-formate lyase- activating enzyme"/>
    <property type="match status" value="1"/>
</dbReference>